<reference evidence="3" key="1">
    <citation type="submission" date="2017-09" db="EMBL/GenBank/DDBJ databases">
        <title>Depth-based differentiation of microbial function through sediment-hosted aquifers and enrichment of novel symbionts in the deep terrestrial subsurface.</title>
        <authorList>
            <person name="Probst A.J."/>
            <person name="Ladd B."/>
            <person name="Jarett J.K."/>
            <person name="Geller-Mcgrath D.E."/>
            <person name="Sieber C.M.K."/>
            <person name="Emerson J.B."/>
            <person name="Anantharaman K."/>
            <person name="Thomas B.C."/>
            <person name="Malmstrom R."/>
            <person name="Stieglmeier M."/>
            <person name="Klingl A."/>
            <person name="Woyke T."/>
            <person name="Ryan C.M."/>
            <person name="Banfield J.F."/>
        </authorList>
    </citation>
    <scope>NUCLEOTIDE SEQUENCE [LARGE SCALE GENOMIC DNA]</scope>
</reference>
<feature type="non-terminal residue" evidence="2">
    <location>
        <position position="501"/>
    </location>
</feature>
<gene>
    <name evidence="2" type="ORF">COU10_00510</name>
</gene>
<evidence type="ECO:0000256" key="1">
    <source>
        <dbReference type="SAM" id="MobiDB-lite"/>
    </source>
</evidence>
<protein>
    <submittedName>
        <fullName evidence="2">Uncharacterized protein</fullName>
    </submittedName>
</protein>
<feature type="region of interest" description="Disordered" evidence="1">
    <location>
        <begin position="1"/>
        <end position="37"/>
    </location>
</feature>
<sequence length="501" mass="57878">MENPEFLKNKYDLHKAPEVESAARRTEASREEKVGQKPRERIQNYLDRFSEVLERKDEGKRDRGIEALRSILYENKVIKPEEVPEEVFTLEQRIARELGHGEVEITEEFRQRKIDQIISAQKRSLDRWIDYLASSDAQYPDWAKYWAFRSMLEMGKLVKEEDEEGREKMFFQKRTKTTAAPFPLLNERALALTIGSIRAKLEEKTKPKKERGQIENQSTKLTETEFQALISGESFSKIYAQFLLEIPEYTIEGLEEIRGKWVRYPKNSDARPLVDSLEGCPLEWCTADYETAETQLQGGDFYVYYSLNQAGEAKIPRAAIRMEEDRIAEVRGIAKGQNVDPYISPVIEEKMKEFSDGEEYKKKSANMKRLTEIEQRDERGEELTKEELRFLYEVDGKIQGFGYERDPRIDEILQGRDNRTDLSQVFSCRPDQISLTQEEALSRDIIYHYGDLYLGSLTSAEGLTLPQSIGGYLNLSSLTSAEGLTLPQSIGGYLNLRSLTS</sequence>
<dbReference type="Proteomes" id="UP000230903">
    <property type="component" value="Unassembled WGS sequence"/>
</dbReference>
<evidence type="ECO:0000313" key="2">
    <source>
        <dbReference type="EMBL" id="PIR88180.1"/>
    </source>
</evidence>
<dbReference type="EMBL" id="PFBC01000010">
    <property type="protein sequence ID" value="PIR88180.1"/>
    <property type="molecule type" value="Genomic_DNA"/>
</dbReference>
<comment type="caution">
    <text evidence="2">The sequence shown here is derived from an EMBL/GenBank/DDBJ whole genome shotgun (WGS) entry which is preliminary data.</text>
</comment>
<proteinExistence type="predicted"/>
<evidence type="ECO:0000313" key="3">
    <source>
        <dbReference type="Proteomes" id="UP000230903"/>
    </source>
</evidence>
<organism evidence="2 3">
    <name type="scientific">Candidatus Harrisonbacteria bacterium CG10_big_fil_rev_8_21_14_0_10_45_28</name>
    <dbReference type="NCBI Taxonomy" id="1974586"/>
    <lineage>
        <taxon>Bacteria</taxon>
        <taxon>Candidatus Harrisoniibacteriota</taxon>
    </lineage>
</organism>
<name>A0A2H0UP53_9BACT</name>
<dbReference type="AlphaFoldDB" id="A0A2H0UP53"/>
<accession>A0A2H0UP53</accession>